<dbReference type="AlphaFoldDB" id="A0A6P6RIT2"/>
<name>A0A6P6RIT2_CARAU</name>
<keyword evidence="3" id="KW-1185">Reference proteome</keyword>
<protein>
    <submittedName>
        <fullName evidence="4">Uncharacterized protein LOC113119726</fullName>
    </submittedName>
</protein>
<feature type="compositionally biased region" description="Basic and acidic residues" evidence="2">
    <location>
        <begin position="1"/>
        <end position="17"/>
    </location>
</feature>
<evidence type="ECO:0000313" key="3">
    <source>
        <dbReference type="Proteomes" id="UP000515129"/>
    </source>
</evidence>
<evidence type="ECO:0000256" key="2">
    <source>
        <dbReference type="SAM" id="MobiDB-lite"/>
    </source>
</evidence>
<evidence type="ECO:0000256" key="1">
    <source>
        <dbReference type="SAM" id="Coils"/>
    </source>
</evidence>
<sequence>MSQLTEREQGENTDEGKSGSAKDLSDDKDMESPSNAGSRCEDQTEPCSGDLSKYMQDGKEDIVNIKEINEEQRKRISELEDKVNEVIKKQEKRIVELEDKVNEVIKNQEKRIVELEDELNEIIKNLQNRISALEEKVNESERILWLYGLPEQEGEDVRKRVIEICSTVVPEAAGNFPHHIGIAQRVGKRKERKPRPVIIKFSDKSTKELLLKTSKSSEYHRSSILSFEKDLTAKEKEKRNKLLPIVIAARKEGKTAYFDGATAIIDSKEICDLIDADADVSS</sequence>
<dbReference type="KEGG" id="caua:113119726"/>
<reference evidence="4" key="1">
    <citation type="submission" date="2025-08" db="UniProtKB">
        <authorList>
            <consortium name="RefSeq"/>
        </authorList>
    </citation>
    <scope>IDENTIFICATION</scope>
    <source>
        <strain evidence="4">Wakin</strain>
        <tissue evidence="4">Muscle</tissue>
    </source>
</reference>
<dbReference type="RefSeq" id="XP_026145135.1">
    <property type="nucleotide sequence ID" value="XM_026289350.1"/>
</dbReference>
<dbReference type="Proteomes" id="UP000515129">
    <property type="component" value="Chromosome 19"/>
</dbReference>
<dbReference type="GeneID" id="113119726"/>
<dbReference type="Gene3D" id="3.30.70.1820">
    <property type="entry name" value="L1 transposable element, RRM domain"/>
    <property type="match status" value="1"/>
</dbReference>
<keyword evidence="1" id="KW-0175">Coiled coil</keyword>
<accession>A0A6P6RIT2</accession>
<gene>
    <name evidence="4" type="primary">LOC113119726</name>
</gene>
<feature type="coiled-coil region" evidence="1">
    <location>
        <begin position="62"/>
        <end position="143"/>
    </location>
</feature>
<proteinExistence type="predicted"/>
<organism evidence="3 4">
    <name type="scientific">Carassius auratus</name>
    <name type="common">Goldfish</name>
    <dbReference type="NCBI Taxonomy" id="7957"/>
    <lineage>
        <taxon>Eukaryota</taxon>
        <taxon>Metazoa</taxon>
        <taxon>Chordata</taxon>
        <taxon>Craniata</taxon>
        <taxon>Vertebrata</taxon>
        <taxon>Euteleostomi</taxon>
        <taxon>Actinopterygii</taxon>
        <taxon>Neopterygii</taxon>
        <taxon>Teleostei</taxon>
        <taxon>Ostariophysi</taxon>
        <taxon>Cypriniformes</taxon>
        <taxon>Cyprinidae</taxon>
        <taxon>Cyprininae</taxon>
        <taxon>Carassius</taxon>
    </lineage>
</organism>
<dbReference type="OrthoDB" id="5971988at2759"/>
<evidence type="ECO:0000313" key="4">
    <source>
        <dbReference type="RefSeq" id="XP_026145135.1"/>
    </source>
</evidence>
<feature type="region of interest" description="Disordered" evidence="2">
    <location>
        <begin position="1"/>
        <end position="58"/>
    </location>
</feature>